<comment type="caution">
    <text evidence="2">The sequence shown here is derived from an EMBL/GenBank/DDBJ whole genome shotgun (WGS) entry which is preliminary data.</text>
</comment>
<feature type="coiled-coil region" evidence="1">
    <location>
        <begin position="40"/>
        <end position="81"/>
    </location>
</feature>
<name>A0A371ND52_9EURY</name>
<keyword evidence="3" id="KW-1185">Reference proteome</keyword>
<evidence type="ECO:0000313" key="2">
    <source>
        <dbReference type="EMBL" id="REE28443.1"/>
    </source>
</evidence>
<sequence length="144" mass="17015">MVKVLVSARCKPQSRVIIKNSNYTYGDAIDYFARKISNENTKILIEIETLRHEIRELEDNLKKTKRKIEHKREYLQLLESRYSDEVQVDEMVMDSIRAIRSIAETFDCEPTEIDKFTGADTLEFHAKKCGITRFELEELLKRKL</sequence>
<organism evidence="2 3">
    <name type="scientific">Methanothermobacter defluvii</name>
    <dbReference type="NCBI Taxonomy" id="49339"/>
    <lineage>
        <taxon>Archaea</taxon>
        <taxon>Methanobacteriati</taxon>
        <taxon>Methanobacteriota</taxon>
        <taxon>Methanomada group</taxon>
        <taxon>Methanobacteria</taxon>
        <taxon>Methanobacteriales</taxon>
        <taxon>Methanobacteriaceae</taxon>
        <taxon>Methanothermobacter</taxon>
    </lineage>
</organism>
<dbReference type="Proteomes" id="UP000256864">
    <property type="component" value="Unassembled WGS sequence"/>
</dbReference>
<dbReference type="AlphaFoldDB" id="A0A371ND52"/>
<dbReference type="EMBL" id="QREL01000001">
    <property type="protein sequence ID" value="REE28443.1"/>
    <property type="molecule type" value="Genomic_DNA"/>
</dbReference>
<gene>
    <name evidence="2" type="ORF">C7452_0454</name>
</gene>
<accession>A0A371ND52</accession>
<keyword evidence="1" id="KW-0175">Coiled coil</keyword>
<proteinExistence type="predicted"/>
<evidence type="ECO:0000313" key="3">
    <source>
        <dbReference type="Proteomes" id="UP000256864"/>
    </source>
</evidence>
<reference evidence="2 3" key="1">
    <citation type="submission" date="2018-07" db="EMBL/GenBank/DDBJ databases">
        <title>Genomic Encyclopedia of Type Strains, Phase IV (KMG-IV): sequencing the most valuable type-strain genomes for metagenomic binning, comparative biology and taxonomic classification.</title>
        <authorList>
            <person name="Goeker M."/>
        </authorList>
    </citation>
    <scope>NUCLEOTIDE SEQUENCE [LARGE SCALE GENOMIC DNA]</scope>
    <source>
        <strain evidence="2 3">DSM 7466</strain>
    </source>
</reference>
<evidence type="ECO:0000256" key="1">
    <source>
        <dbReference type="SAM" id="Coils"/>
    </source>
</evidence>
<protein>
    <submittedName>
        <fullName evidence="2">Uncharacterized protein</fullName>
    </submittedName>
</protein>